<comment type="similarity">
    <text evidence="1">Belongs to the yippee family.</text>
</comment>
<feature type="compositionally biased region" description="Low complexity" evidence="4">
    <location>
        <begin position="44"/>
        <end position="67"/>
    </location>
</feature>
<reference evidence="6" key="1">
    <citation type="submission" date="2022-11" db="EMBL/GenBank/DDBJ databases">
        <title>Genome Resource of Sclerotinia nivalis Strain SnTB1, a Plant Pathogen Isolated from American Ginseng.</title>
        <authorList>
            <person name="Fan S."/>
        </authorList>
    </citation>
    <scope>NUCLEOTIDE SEQUENCE</scope>
    <source>
        <strain evidence="6">SnTB1</strain>
    </source>
</reference>
<evidence type="ECO:0000256" key="3">
    <source>
        <dbReference type="ARBA" id="ARBA00022833"/>
    </source>
</evidence>
<protein>
    <recommendedName>
        <fullName evidence="5">Yippee domain-containing protein</fullName>
    </recommendedName>
</protein>
<gene>
    <name evidence="6" type="ORF">OCU04_004291</name>
</gene>
<dbReference type="InterPro" id="IPR034751">
    <property type="entry name" value="Yippee"/>
</dbReference>
<keyword evidence="2" id="KW-0479">Metal-binding</keyword>
<name>A0A9X0AQ45_9HELO</name>
<proteinExistence type="inferred from homology"/>
<dbReference type="EMBL" id="JAPEIS010000004">
    <property type="protein sequence ID" value="KAJ8066906.1"/>
    <property type="molecule type" value="Genomic_DNA"/>
</dbReference>
<evidence type="ECO:0000259" key="5">
    <source>
        <dbReference type="PROSITE" id="PS51792"/>
    </source>
</evidence>
<dbReference type="GO" id="GO:0046872">
    <property type="term" value="F:metal ion binding"/>
    <property type="evidence" value="ECO:0007669"/>
    <property type="project" value="UniProtKB-KW"/>
</dbReference>
<dbReference type="PANTHER" id="PTHR13848">
    <property type="entry name" value="PROTEIN YIPPEE-LIKE CG15309-RELATED"/>
    <property type="match status" value="1"/>
</dbReference>
<dbReference type="AlphaFoldDB" id="A0A9X0AQ45"/>
<evidence type="ECO:0000256" key="1">
    <source>
        <dbReference type="ARBA" id="ARBA00005613"/>
    </source>
</evidence>
<feature type="region of interest" description="Disordered" evidence="4">
    <location>
        <begin position="23"/>
        <end position="111"/>
    </location>
</feature>
<organism evidence="6 7">
    <name type="scientific">Sclerotinia nivalis</name>
    <dbReference type="NCBI Taxonomy" id="352851"/>
    <lineage>
        <taxon>Eukaryota</taxon>
        <taxon>Fungi</taxon>
        <taxon>Dikarya</taxon>
        <taxon>Ascomycota</taxon>
        <taxon>Pezizomycotina</taxon>
        <taxon>Leotiomycetes</taxon>
        <taxon>Helotiales</taxon>
        <taxon>Sclerotiniaceae</taxon>
        <taxon>Sclerotinia</taxon>
    </lineage>
</organism>
<accession>A0A9X0AQ45</accession>
<evidence type="ECO:0000313" key="6">
    <source>
        <dbReference type="EMBL" id="KAJ8066906.1"/>
    </source>
</evidence>
<keyword evidence="3" id="KW-0862">Zinc</keyword>
<dbReference type="PROSITE" id="PS51792">
    <property type="entry name" value="YIPPEE"/>
    <property type="match status" value="1"/>
</dbReference>
<evidence type="ECO:0000313" key="7">
    <source>
        <dbReference type="Proteomes" id="UP001152300"/>
    </source>
</evidence>
<feature type="compositionally biased region" description="Low complexity" evidence="4">
    <location>
        <begin position="91"/>
        <end position="106"/>
    </location>
</feature>
<dbReference type="InterPro" id="IPR004910">
    <property type="entry name" value="Yippee/Mis18/Cereblon"/>
</dbReference>
<comment type="caution">
    <text evidence="6">The sequence shown here is derived from an EMBL/GenBank/DDBJ whole genome shotgun (WGS) entry which is preliminary data.</text>
</comment>
<sequence length="356" mass="39362">MSNDRLTFPTYLLPSFAFPFRRRKHSPSTPTSSAAPSVNTNTRTSIPGSSYSPTSSYSNTPAASPTSESFLERTISSSSAADENGNRKNESTYSPQTLTSPSSPQSHLTRAHPSTIRCLTCSTHLSYASQIVSKGFTGRHGRAFLVAPPPSVPVPIIPPFPPTAHDRSKNLANIRVGRPVNRELLTGHHVVADVNCMTCNTLLGWKYVDAREPGQKYKIGKFILETKRCGNFNTYEDDDTVPHCLEYNCEDEDAKDGRRSDMIGEMGNWNNGGKGGNGRIGKDGELAAIQVQTKEEEEAKGWVYFDSEDEDECEELFAGIWDAEIAQKRRIRRVDRRKREIERERAASKDSGVGGL</sequence>
<dbReference type="Proteomes" id="UP001152300">
    <property type="component" value="Unassembled WGS sequence"/>
</dbReference>
<dbReference type="InterPro" id="IPR039058">
    <property type="entry name" value="Yippee_fam"/>
</dbReference>
<evidence type="ECO:0000256" key="4">
    <source>
        <dbReference type="SAM" id="MobiDB-lite"/>
    </source>
</evidence>
<evidence type="ECO:0000256" key="2">
    <source>
        <dbReference type="ARBA" id="ARBA00022723"/>
    </source>
</evidence>
<keyword evidence="7" id="KW-1185">Reference proteome</keyword>
<dbReference type="Pfam" id="PF03226">
    <property type="entry name" value="Yippee-Mis18"/>
    <property type="match status" value="1"/>
</dbReference>
<feature type="compositionally biased region" description="Low complexity" evidence="4">
    <location>
        <begin position="27"/>
        <end position="37"/>
    </location>
</feature>
<dbReference type="OrthoDB" id="6407410at2759"/>
<feature type="domain" description="Yippee" evidence="5">
    <location>
        <begin position="114"/>
        <end position="233"/>
    </location>
</feature>